<dbReference type="AlphaFoldDB" id="A0A4Y2TQY0"/>
<protein>
    <submittedName>
        <fullName evidence="1">Uncharacterized protein</fullName>
    </submittedName>
</protein>
<organism evidence="1 2">
    <name type="scientific">Araneus ventricosus</name>
    <name type="common">Orbweaver spider</name>
    <name type="synonym">Epeira ventricosa</name>
    <dbReference type="NCBI Taxonomy" id="182803"/>
    <lineage>
        <taxon>Eukaryota</taxon>
        <taxon>Metazoa</taxon>
        <taxon>Ecdysozoa</taxon>
        <taxon>Arthropoda</taxon>
        <taxon>Chelicerata</taxon>
        <taxon>Arachnida</taxon>
        <taxon>Araneae</taxon>
        <taxon>Araneomorphae</taxon>
        <taxon>Entelegynae</taxon>
        <taxon>Araneoidea</taxon>
        <taxon>Araneidae</taxon>
        <taxon>Araneus</taxon>
    </lineage>
</organism>
<name>A0A4Y2TQY0_ARAVE</name>
<evidence type="ECO:0000313" key="1">
    <source>
        <dbReference type="EMBL" id="GBO02491.1"/>
    </source>
</evidence>
<accession>A0A4Y2TQY0</accession>
<gene>
    <name evidence="1" type="ORF">AVEN_70400_1</name>
</gene>
<dbReference type="EMBL" id="BGPR01030154">
    <property type="protein sequence ID" value="GBO02491.1"/>
    <property type="molecule type" value="Genomic_DNA"/>
</dbReference>
<sequence length="103" mass="11560">MGCRVSFVTLQLGWCDKLPICGVLMAFESKKISSSFFMLDLDTKRKIRGPAFSQSPLESPSVYVRDSTIATCDSFEVLLHFDSFLSLLIKVFQPVKSIISVYP</sequence>
<evidence type="ECO:0000313" key="2">
    <source>
        <dbReference type="Proteomes" id="UP000499080"/>
    </source>
</evidence>
<comment type="caution">
    <text evidence="1">The sequence shown here is derived from an EMBL/GenBank/DDBJ whole genome shotgun (WGS) entry which is preliminary data.</text>
</comment>
<keyword evidence="2" id="KW-1185">Reference proteome</keyword>
<proteinExistence type="predicted"/>
<dbReference type="Proteomes" id="UP000499080">
    <property type="component" value="Unassembled WGS sequence"/>
</dbReference>
<reference evidence="1 2" key="1">
    <citation type="journal article" date="2019" name="Sci. Rep.">
        <title>Orb-weaving spider Araneus ventricosus genome elucidates the spidroin gene catalogue.</title>
        <authorList>
            <person name="Kono N."/>
            <person name="Nakamura H."/>
            <person name="Ohtoshi R."/>
            <person name="Moran D.A.P."/>
            <person name="Shinohara A."/>
            <person name="Yoshida Y."/>
            <person name="Fujiwara M."/>
            <person name="Mori M."/>
            <person name="Tomita M."/>
            <person name="Arakawa K."/>
        </authorList>
    </citation>
    <scope>NUCLEOTIDE SEQUENCE [LARGE SCALE GENOMIC DNA]</scope>
</reference>